<organism evidence="2 4">
    <name type="scientific">Anaerobacillus isosaccharinicus</name>
    <dbReference type="NCBI Taxonomy" id="1532552"/>
    <lineage>
        <taxon>Bacteria</taxon>
        <taxon>Bacillati</taxon>
        <taxon>Bacillota</taxon>
        <taxon>Bacilli</taxon>
        <taxon>Bacillales</taxon>
        <taxon>Bacillaceae</taxon>
        <taxon>Anaerobacillus</taxon>
    </lineage>
</organism>
<evidence type="ECO:0000313" key="2">
    <source>
        <dbReference type="EMBL" id="OIJ16478.1"/>
    </source>
</evidence>
<keyword evidence="2" id="KW-0808">Transferase</keyword>
<evidence type="ECO:0000313" key="4">
    <source>
        <dbReference type="Proteomes" id="UP000180175"/>
    </source>
</evidence>
<dbReference type="OrthoDB" id="2464351at2"/>
<dbReference type="SUPFAM" id="SSF55729">
    <property type="entry name" value="Acyl-CoA N-acyltransferases (Nat)"/>
    <property type="match status" value="1"/>
</dbReference>
<dbReference type="Gene3D" id="3.40.630.30">
    <property type="match status" value="1"/>
</dbReference>
<sequence>MLTHRLLTHDKIVELLPHINTDQNLLFYSYITQRKEKAKYCCQFVNNQITAVLAYFSELSFPAFSFFGVEEQNTFFPELIAFTRDAIKLDENAVCGTILCESELELFRSFGLIKGNPQRFLNMQHQDASKLLESNIVEKISENEYSEVIDFLHRGGMKFFTRSELESCPFLGIKEGKDFIAVGGYHFYDSQLVELGNIVTRLDCRGRGLAKHITSALTHLGKKRSPDVYLGVLADNLPAVHLYESLGYQTIMELSIVEFTLFSTHITCNSNWLTSGA</sequence>
<name>A0A1S2LVD1_9BACI</name>
<dbReference type="GO" id="GO:0016747">
    <property type="term" value="F:acyltransferase activity, transferring groups other than amino-acyl groups"/>
    <property type="evidence" value="ECO:0007669"/>
    <property type="project" value="InterPro"/>
</dbReference>
<dbReference type="InterPro" id="IPR016181">
    <property type="entry name" value="Acyl_CoA_acyltransferase"/>
</dbReference>
<feature type="domain" description="N-acetyltransferase" evidence="1">
    <location>
        <begin position="118"/>
        <end position="269"/>
    </location>
</feature>
<dbReference type="EMBL" id="LQXD01000099">
    <property type="protein sequence ID" value="OIJ16478.1"/>
    <property type="molecule type" value="Genomic_DNA"/>
</dbReference>
<dbReference type="RefSeq" id="WP_071317169.1">
    <property type="nucleotide sequence ID" value="NZ_CP063356.2"/>
</dbReference>
<keyword evidence="4" id="KW-1185">Reference proteome</keyword>
<reference evidence="3 4" key="2">
    <citation type="journal article" date="2017" name="Genome Announc.">
        <title>Draft Genome Sequences of Four Alkaliphilic Bacteria Belonging to the Anaerobacillus Genus.</title>
        <authorList>
            <person name="Bassil N.M."/>
            <person name="Lloyd J.R."/>
        </authorList>
    </citation>
    <scope>NUCLEOTIDE SEQUENCE [LARGE SCALE GENOMIC DNA]</scope>
    <source>
        <strain evidence="3 4">NB2006</strain>
    </source>
</reference>
<gene>
    <name evidence="3" type="ORF">AWH56_011770</name>
    <name evidence="2" type="ORF">AWH56_11045</name>
</gene>
<dbReference type="EMBL" id="CP063356">
    <property type="protein sequence ID" value="QOY38148.1"/>
    <property type="molecule type" value="Genomic_DNA"/>
</dbReference>
<accession>A0A1S2LVD1</accession>
<dbReference type="KEGG" id="aia:AWH56_011770"/>
<dbReference type="Proteomes" id="UP000180175">
    <property type="component" value="Chromosome"/>
</dbReference>
<evidence type="ECO:0000259" key="1">
    <source>
        <dbReference type="PROSITE" id="PS51186"/>
    </source>
</evidence>
<proteinExistence type="predicted"/>
<dbReference type="AlphaFoldDB" id="A0A1S2LVD1"/>
<evidence type="ECO:0000313" key="3">
    <source>
        <dbReference type="EMBL" id="QOY38148.1"/>
    </source>
</evidence>
<reference evidence="2 4" key="1">
    <citation type="submission" date="2016-10" db="EMBL/GenBank/DDBJ databases">
        <title>Draft genome sequences of four alkaliphilic bacteria belonging to the Anaerobacillus genus.</title>
        <authorList>
            <person name="Bassil N.M."/>
            <person name="Lloyd J.R."/>
        </authorList>
    </citation>
    <scope>NUCLEOTIDE SEQUENCE [LARGE SCALE GENOMIC DNA]</scope>
    <source>
        <strain evidence="2 4">NB2006</strain>
    </source>
</reference>
<dbReference type="InterPro" id="IPR000182">
    <property type="entry name" value="GNAT_dom"/>
</dbReference>
<reference evidence="3 4" key="3">
    <citation type="journal article" date="2019" name="Int. J. Syst. Evol. Microbiol.">
        <title>Anaerobacillus isosaccharinicus sp. nov., an alkaliphilic bacterium which degrades isosaccharinic acid.</title>
        <authorList>
            <person name="Bassil N.M."/>
            <person name="Lloyd J.R."/>
        </authorList>
    </citation>
    <scope>NUCLEOTIDE SEQUENCE [LARGE SCALE GENOMIC DNA]</scope>
    <source>
        <strain evidence="3 4">NB2006</strain>
    </source>
</reference>
<reference evidence="3" key="4">
    <citation type="submission" date="2020-10" db="EMBL/GenBank/DDBJ databases">
        <authorList>
            <person name="Bassil N.M."/>
            <person name="Lloyd J.R."/>
        </authorList>
    </citation>
    <scope>NUCLEOTIDE SEQUENCE</scope>
    <source>
        <strain evidence="3">NB2006</strain>
    </source>
</reference>
<dbReference type="Pfam" id="PF00583">
    <property type="entry name" value="Acetyltransf_1"/>
    <property type="match status" value="1"/>
</dbReference>
<dbReference type="PROSITE" id="PS51186">
    <property type="entry name" value="GNAT"/>
    <property type="match status" value="1"/>
</dbReference>
<protein>
    <submittedName>
        <fullName evidence="2">GNAT family N-acetyltransferase</fullName>
    </submittedName>
</protein>